<evidence type="ECO:0000313" key="10">
    <source>
        <dbReference type="Proteomes" id="UP001500298"/>
    </source>
</evidence>
<keyword evidence="6" id="KW-0813">Transport</keyword>
<evidence type="ECO:0000256" key="7">
    <source>
        <dbReference type="SAM" id="Phobius"/>
    </source>
</evidence>
<keyword evidence="2" id="KW-1003">Cell membrane</keyword>
<evidence type="ECO:0000256" key="1">
    <source>
        <dbReference type="ARBA" id="ARBA00004651"/>
    </source>
</evidence>
<evidence type="ECO:0000313" key="9">
    <source>
        <dbReference type="EMBL" id="GAA4834087.1"/>
    </source>
</evidence>
<feature type="transmembrane region" description="Helical" evidence="7">
    <location>
        <begin position="20"/>
        <end position="47"/>
    </location>
</feature>
<accession>A0ABP9D814</accession>
<evidence type="ECO:0000256" key="4">
    <source>
        <dbReference type="ARBA" id="ARBA00022989"/>
    </source>
</evidence>
<dbReference type="InterPro" id="IPR050790">
    <property type="entry name" value="ExbB/TolQ_transport"/>
</dbReference>
<comment type="subcellular location">
    <subcellularLocation>
        <location evidence="1">Cell membrane</location>
        <topology evidence="1">Multi-pass membrane protein</topology>
    </subcellularLocation>
    <subcellularLocation>
        <location evidence="6">Membrane</location>
        <topology evidence="6">Multi-pass membrane protein</topology>
    </subcellularLocation>
</comment>
<dbReference type="EMBL" id="BAABJX010000029">
    <property type="protein sequence ID" value="GAA4834087.1"/>
    <property type="molecule type" value="Genomic_DNA"/>
</dbReference>
<dbReference type="PANTHER" id="PTHR30625">
    <property type="entry name" value="PROTEIN TOLQ"/>
    <property type="match status" value="1"/>
</dbReference>
<dbReference type="RefSeq" id="WP_345371290.1">
    <property type="nucleotide sequence ID" value="NZ_BAABJX010000029.1"/>
</dbReference>
<comment type="similarity">
    <text evidence="6">Belongs to the exbB/tolQ family.</text>
</comment>
<keyword evidence="10" id="KW-1185">Reference proteome</keyword>
<dbReference type="PANTHER" id="PTHR30625:SF17">
    <property type="entry name" value="TOLQ-RELATED"/>
    <property type="match status" value="1"/>
</dbReference>
<protein>
    <submittedName>
        <fullName evidence="9">MotA/TolQ/ExbB proton channel family protein</fullName>
    </submittedName>
</protein>
<evidence type="ECO:0000256" key="3">
    <source>
        <dbReference type="ARBA" id="ARBA00022692"/>
    </source>
</evidence>
<feature type="domain" description="MotA/TolQ/ExbB proton channel" evidence="8">
    <location>
        <begin position="88"/>
        <end position="206"/>
    </location>
</feature>
<keyword evidence="6" id="KW-0653">Protein transport</keyword>
<dbReference type="Pfam" id="PF01618">
    <property type="entry name" value="MotA_ExbB"/>
    <property type="match status" value="1"/>
</dbReference>
<name>A0ABP9D814_9BACT</name>
<reference evidence="10" key="1">
    <citation type="journal article" date="2019" name="Int. J. Syst. Evol. Microbiol.">
        <title>The Global Catalogue of Microorganisms (GCM) 10K type strain sequencing project: providing services to taxonomists for standard genome sequencing and annotation.</title>
        <authorList>
            <consortium name="The Broad Institute Genomics Platform"/>
            <consortium name="The Broad Institute Genome Sequencing Center for Infectious Disease"/>
            <person name="Wu L."/>
            <person name="Ma J."/>
        </authorList>
    </citation>
    <scope>NUCLEOTIDE SEQUENCE [LARGE SCALE GENOMIC DNA]</scope>
    <source>
        <strain evidence="10">JCM 18326</strain>
    </source>
</reference>
<sequence length="223" mass="24215">MMILAFLDLFGMDIPGGEESLLGILAKGGVTMIVLAVLFVVNIYIFFNRVVVISKAKKEPRALLDNVLNAVKSGDLETAKSYCRKDPTPMAKMLKAGLDRITSPLKNIEVAIENVGKIELYYLEKNVSILGMISGAAPMIGFFGTVIGMINAFMSMDKGNVDTSDLAGGIYEAMVTTAGGLFVGIIAYISYNYIVRQIEEVVHNMEVASIEFVDMLQAPTLQN</sequence>
<dbReference type="InterPro" id="IPR002898">
    <property type="entry name" value="MotA_ExbB_proton_chnl"/>
</dbReference>
<organism evidence="9 10">
    <name type="scientific">Algivirga pacifica</name>
    <dbReference type="NCBI Taxonomy" id="1162670"/>
    <lineage>
        <taxon>Bacteria</taxon>
        <taxon>Pseudomonadati</taxon>
        <taxon>Bacteroidota</taxon>
        <taxon>Cytophagia</taxon>
        <taxon>Cytophagales</taxon>
        <taxon>Flammeovirgaceae</taxon>
        <taxon>Algivirga</taxon>
    </lineage>
</organism>
<feature type="transmembrane region" description="Helical" evidence="7">
    <location>
        <begin position="170"/>
        <end position="191"/>
    </location>
</feature>
<keyword evidence="4 7" id="KW-1133">Transmembrane helix</keyword>
<comment type="caution">
    <text evidence="9">The sequence shown here is derived from an EMBL/GenBank/DDBJ whole genome shotgun (WGS) entry which is preliminary data.</text>
</comment>
<evidence type="ECO:0000256" key="2">
    <source>
        <dbReference type="ARBA" id="ARBA00022475"/>
    </source>
</evidence>
<keyword evidence="3 7" id="KW-0812">Transmembrane</keyword>
<evidence type="ECO:0000256" key="5">
    <source>
        <dbReference type="ARBA" id="ARBA00023136"/>
    </source>
</evidence>
<evidence type="ECO:0000256" key="6">
    <source>
        <dbReference type="RuleBase" id="RU004057"/>
    </source>
</evidence>
<keyword evidence="5 7" id="KW-0472">Membrane</keyword>
<evidence type="ECO:0000259" key="8">
    <source>
        <dbReference type="Pfam" id="PF01618"/>
    </source>
</evidence>
<proteinExistence type="inferred from homology"/>
<gene>
    <name evidence="9" type="ORF">GCM10023331_19140</name>
</gene>
<dbReference type="Proteomes" id="UP001500298">
    <property type="component" value="Unassembled WGS sequence"/>
</dbReference>
<feature type="transmembrane region" description="Helical" evidence="7">
    <location>
        <begin position="127"/>
        <end position="150"/>
    </location>
</feature>